<feature type="domain" description="Haem-binding uptake Tiki superfamily ChaN" evidence="1">
    <location>
        <begin position="20"/>
        <end position="213"/>
    </location>
</feature>
<protein>
    <recommendedName>
        <fullName evidence="1">Haem-binding uptake Tiki superfamily ChaN domain-containing protein</fullName>
    </recommendedName>
</protein>
<reference evidence="2 3" key="1">
    <citation type="submission" date="2018-08" db="EMBL/GenBank/DDBJ databases">
        <title>Recombination of ecologically and evolutionarily significant loci maintains genetic cohesion in the Pseudomonas syringae species complex.</title>
        <authorList>
            <person name="Dillon M."/>
            <person name="Thakur S."/>
            <person name="Almeida R.N.D."/>
            <person name="Weir B.S."/>
            <person name="Guttman D.S."/>
        </authorList>
    </citation>
    <scope>NUCLEOTIDE SEQUENCE [LARGE SCALE GENOMIC DNA]</scope>
    <source>
        <strain evidence="2 3">ICMP 19473</strain>
    </source>
</reference>
<proteinExistence type="predicted"/>
<sequence>MDSGMIRDIKNGRALTSRQLAARLAAAPRVVVGEQRDNLDHQAVQLWLLQVLADQRPQGSVLFESLNPLQQASVDSVRERIARSDYPADLPLALQWQPAWDWSLHGPVMRFALAQSCPLLSANLDVAEVASIYQHMPELTGPRSTTSAVQALLLGHLRELHGSALLENQETATLAVQQQRDRRLAQSLLNAPAPAILIAGSWHARKDAGAPLHMADLDSDEVPVVLLLAQMGEEVVAGSADYVWYTVATPKPGTGIQ</sequence>
<accession>A0A3M5P307</accession>
<dbReference type="InterPro" id="IPR007314">
    <property type="entry name" value="Cofac_haem-bd_dom"/>
</dbReference>
<gene>
    <name evidence="2" type="ORF">ALP40_03137</name>
</gene>
<dbReference type="Gene3D" id="3.40.50.11550">
    <property type="match status" value="1"/>
</dbReference>
<dbReference type="AlphaFoldDB" id="A0A3M5P307"/>
<dbReference type="Proteomes" id="UP000273854">
    <property type="component" value="Unassembled WGS sequence"/>
</dbReference>
<name>A0A3M5P307_PSEVI</name>
<dbReference type="SUPFAM" id="SSF159501">
    <property type="entry name" value="EreA/ChaN-like"/>
    <property type="match status" value="1"/>
</dbReference>
<comment type="caution">
    <text evidence="2">The sequence shown here is derived from an EMBL/GenBank/DDBJ whole genome shotgun (WGS) entry which is preliminary data.</text>
</comment>
<organism evidence="2 3">
    <name type="scientific">Pseudomonas viridiflava</name>
    <name type="common">Phytomonas viridiflava</name>
    <dbReference type="NCBI Taxonomy" id="33069"/>
    <lineage>
        <taxon>Bacteria</taxon>
        <taxon>Pseudomonadati</taxon>
        <taxon>Pseudomonadota</taxon>
        <taxon>Gammaproteobacteria</taxon>
        <taxon>Pseudomonadales</taxon>
        <taxon>Pseudomonadaceae</taxon>
        <taxon>Pseudomonas</taxon>
    </lineage>
</organism>
<dbReference type="EMBL" id="RBTP01000062">
    <property type="protein sequence ID" value="RMT78921.1"/>
    <property type="molecule type" value="Genomic_DNA"/>
</dbReference>
<dbReference type="Pfam" id="PF04187">
    <property type="entry name" value="Cofac_haem_bdg"/>
    <property type="match status" value="1"/>
</dbReference>
<dbReference type="InterPro" id="IPR016773">
    <property type="entry name" value="Fe3_uptake_reg_CjrA_prd"/>
</dbReference>
<evidence type="ECO:0000259" key="1">
    <source>
        <dbReference type="Pfam" id="PF04187"/>
    </source>
</evidence>
<dbReference type="Gene3D" id="1.10.8.760">
    <property type="entry name" value="Haem-binding uptake, Tiki superfamily, ChaN, domain 2"/>
    <property type="match status" value="1"/>
</dbReference>
<dbReference type="PIRSF" id="PIRSF020419">
    <property type="entry name" value="Fe_uptake_reg_CjrA_prd"/>
    <property type="match status" value="1"/>
</dbReference>
<evidence type="ECO:0000313" key="3">
    <source>
        <dbReference type="Proteomes" id="UP000273854"/>
    </source>
</evidence>
<evidence type="ECO:0000313" key="2">
    <source>
        <dbReference type="EMBL" id="RMT78921.1"/>
    </source>
</evidence>